<evidence type="ECO:0000256" key="3">
    <source>
        <dbReference type="ARBA" id="ARBA00023015"/>
    </source>
</evidence>
<dbReference type="GO" id="GO:0046695">
    <property type="term" value="C:SLIK (SAGA-like) complex"/>
    <property type="evidence" value="ECO:0007669"/>
    <property type="project" value="InterPro"/>
</dbReference>
<name>A0A1M8A822_MALS4</name>
<dbReference type="CDD" id="cd22931">
    <property type="entry name" value="HFD_TAF6"/>
    <property type="match status" value="1"/>
</dbReference>
<dbReference type="CDD" id="cd08050">
    <property type="entry name" value="TAF6C"/>
    <property type="match status" value="1"/>
</dbReference>
<dbReference type="InterPro" id="IPR011442">
    <property type="entry name" value="TAF6_C"/>
</dbReference>
<dbReference type="Pfam" id="PF02969">
    <property type="entry name" value="TAF"/>
    <property type="match status" value="1"/>
</dbReference>
<dbReference type="EMBL" id="LT671824">
    <property type="protein sequence ID" value="SHO78344.1"/>
    <property type="molecule type" value="Genomic_DNA"/>
</dbReference>
<dbReference type="GO" id="GO:0006325">
    <property type="term" value="P:chromatin organization"/>
    <property type="evidence" value="ECO:0007669"/>
    <property type="project" value="UniProtKB-ARBA"/>
</dbReference>
<organism evidence="9 10">
    <name type="scientific">Malassezia sympodialis (strain ATCC 42132)</name>
    <name type="common">Atopic eczema-associated yeast</name>
    <dbReference type="NCBI Taxonomy" id="1230383"/>
    <lineage>
        <taxon>Eukaryota</taxon>
        <taxon>Fungi</taxon>
        <taxon>Dikarya</taxon>
        <taxon>Basidiomycota</taxon>
        <taxon>Ustilaginomycotina</taxon>
        <taxon>Malasseziomycetes</taxon>
        <taxon>Malasseziales</taxon>
        <taxon>Malasseziaceae</taxon>
        <taxon>Malassezia</taxon>
    </lineage>
</organism>
<evidence type="ECO:0000256" key="7">
    <source>
        <dbReference type="ARBA" id="ARBA00093655"/>
    </source>
</evidence>
<gene>
    <name evidence="9" type="ORF">MSYG_2687</name>
</gene>
<dbReference type="InterPro" id="IPR009072">
    <property type="entry name" value="Histone-fold"/>
</dbReference>
<dbReference type="Proteomes" id="UP000186303">
    <property type="component" value="Chromosome 4"/>
</dbReference>
<dbReference type="GO" id="GO:0016251">
    <property type="term" value="F:RNA polymerase II general transcription initiation factor activity"/>
    <property type="evidence" value="ECO:0007669"/>
    <property type="project" value="InterPro"/>
</dbReference>
<feature type="domain" description="TATA box binding protein associated factor (TAF) histone-like fold" evidence="8">
    <location>
        <begin position="74"/>
        <end position="138"/>
    </location>
</feature>
<dbReference type="OrthoDB" id="361039at2759"/>
<dbReference type="SMART" id="SM00803">
    <property type="entry name" value="TAF"/>
    <property type="match status" value="1"/>
</dbReference>
<dbReference type="PANTHER" id="PTHR10221">
    <property type="entry name" value="TRANSCRIPTION INITIATION FACTOR TFIID SUBUNIT 6"/>
    <property type="match status" value="1"/>
</dbReference>
<accession>A0A1M8A822</accession>
<dbReference type="STRING" id="1230383.A0A1M8A822"/>
<dbReference type="GO" id="GO:0000124">
    <property type="term" value="C:SAGA complex"/>
    <property type="evidence" value="ECO:0007669"/>
    <property type="project" value="InterPro"/>
</dbReference>
<keyword evidence="3" id="KW-0805">Transcription regulation</keyword>
<dbReference type="FunFam" id="1.10.20.10:FF:000033">
    <property type="entry name" value="Transcription initiation factor TFIID complex subunit"/>
    <property type="match status" value="1"/>
</dbReference>
<dbReference type="GO" id="GO:0051123">
    <property type="term" value="P:RNA polymerase II preinitiation complex assembly"/>
    <property type="evidence" value="ECO:0007669"/>
    <property type="project" value="TreeGrafter"/>
</dbReference>
<dbReference type="SUPFAM" id="SSF47113">
    <property type="entry name" value="Histone-fold"/>
    <property type="match status" value="1"/>
</dbReference>
<keyword evidence="5" id="KW-0539">Nucleus</keyword>
<keyword evidence="4" id="KW-0804">Transcription</keyword>
<dbReference type="InterPro" id="IPR037796">
    <property type="entry name" value="TAF6"/>
</dbReference>
<evidence type="ECO:0000256" key="6">
    <source>
        <dbReference type="ARBA" id="ARBA00076308"/>
    </source>
</evidence>
<evidence type="ECO:0000313" key="9">
    <source>
        <dbReference type="EMBL" id="SHO78344.1"/>
    </source>
</evidence>
<evidence type="ECO:0000256" key="5">
    <source>
        <dbReference type="ARBA" id="ARBA00023242"/>
    </source>
</evidence>
<dbReference type="AlphaFoldDB" id="A0A1M8A822"/>
<protein>
    <recommendedName>
        <fullName evidence="6">TBP-associated factor 6</fullName>
    </recommendedName>
    <alternativeName>
        <fullName evidence="7">Transcription initiation factor TFIID subunit 6</fullName>
    </alternativeName>
</protein>
<dbReference type="Gene3D" id="1.10.20.10">
    <property type="entry name" value="Histone, subunit A"/>
    <property type="match status" value="1"/>
</dbReference>
<dbReference type="VEuPathDB" id="FungiDB:MSYG_2687"/>
<comment type="subcellular location">
    <subcellularLocation>
        <location evidence="1">Nucleus</location>
    </subcellularLocation>
</comment>
<evidence type="ECO:0000313" key="10">
    <source>
        <dbReference type="Proteomes" id="UP000186303"/>
    </source>
</evidence>
<dbReference type="PANTHER" id="PTHR10221:SF9">
    <property type="entry name" value="TRANSCRIPTION INITIATION FACTOR TFIID SUBUNIT 6"/>
    <property type="match status" value="1"/>
</dbReference>
<evidence type="ECO:0000256" key="2">
    <source>
        <dbReference type="ARBA" id="ARBA00007688"/>
    </source>
</evidence>
<dbReference type="Pfam" id="PF07571">
    <property type="entry name" value="TAF6_C"/>
    <property type="match status" value="1"/>
</dbReference>
<dbReference type="GO" id="GO:0003713">
    <property type="term" value="F:transcription coactivator activity"/>
    <property type="evidence" value="ECO:0007669"/>
    <property type="project" value="TreeGrafter"/>
</dbReference>
<dbReference type="OMA" id="VPLHYVE"/>
<comment type="similarity">
    <text evidence="2">Belongs to the TAF6 family.</text>
</comment>
<evidence type="ECO:0000256" key="4">
    <source>
        <dbReference type="ARBA" id="ARBA00023163"/>
    </source>
</evidence>
<dbReference type="GO" id="GO:0005669">
    <property type="term" value="C:transcription factor TFIID complex"/>
    <property type="evidence" value="ECO:0007669"/>
    <property type="project" value="InterPro"/>
</dbReference>
<sequence length="590" mass="64245">MLSVSRRPVPIVNDVCVPGVLLGCRAIPLVMALWRQYFVASTMSNPPGKRQATGSSFSNVNSSANSFGPNIPTSVYPKDTIKDVAESLGIMNLRDNIAMALATDVEYRIRDIVQSASRYMKHSKRSKMTTSDVDNALRQKNIEPLYGFFPPYTGGKKQGAWFRSVPTPSSSQLFVMEDEEIDFDKILEHGPTVGVGRGVGWHAHWLAIEGIQPPVPENPVFLARKSASVEEGTFADTDDAAANLSGTDVKPLVKHVLSRELQLYYERLTSSILSPPSEAKAEENISLPSDDAPLDDYAQISSGNLVRDAALASLRGDAGIHQLVPYLIQWVGSNVTHALHTSTQKQFAEQGTPARLHTVHLLHIMLSTLHALLINPSIFIEPYLHQLMPSVLSILLASYFGSPSEEQVNNEALSLRIYASALLVFVIDHFAKSYPTLKSRVVATLLQALLADVDDGTAKDAIEASGSLDAKLGALIGLRKLGPSSFRSLLSPIGVLSGSTSDEKARTVPLKVIGVWLEKVSQDENVSKINYEKLLQEIKAGLVSIGEGSVQSSASDKEALTERFGSFWVELLKENDTALLGLSYELNIEE</sequence>
<dbReference type="Gene3D" id="1.25.40.770">
    <property type="entry name" value="TAF6, C-terminal HEAT repeat domain"/>
    <property type="match status" value="1"/>
</dbReference>
<proteinExistence type="inferred from homology"/>
<reference evidence="10" key="1">
    <citation type="journal article" date="2017" name="Nucleic Acids Res.">
        <title>Proteogenomics produces comprehensive and highly accurate protein-coding gene annotation in a complete genome assembly of Malassezia sympodialis.</title>
        <authorList>
            <person name="Zhu Y."/>
            <person name="Engstroem P.G."/>
            <person name="Tellgren-Roth C."/>
            <person name="Baudo C.D."/>
            <person name="Kennell J.C."/>
            <person name="Sun S."/>
            <person name="Billmyre R.B."/>
            <person name="Schroeder M.S."/>
            <person name="Andersson A."/>
            <person name="Holm T."/>
            <person name="Sigurgeirsson B."/>
            <person name="Wu G."/>
            <person name="Sankaranarayanan S.R."/>
            <person name="Siddharthan R."/>
            <person name="Sanyal K."/>
            <person name="Lundeberg J."/>
            <person name="Nystedt B."/>
            <person name="Boekhout T."/>
            <person name="Dawson T.L. Jr."/>
            <person name="Heitman J."/>
            <person name="Scheynius A."/>
            <person name="Lehtioe J."/>
        </authorList>
    </citation>
    <scope>NUCLEOTIDE SEQUENCE [LARGE SCALE GENOMIC DNA]</scope>
    <source>
        <strain evidence="10">ATCC 42132</strain>
    </source>
</reference>
<keyword evidence="10" id="KW-1185">Reference proteome</keyword>
<dbReference type="InterPro" id="IPR046344">
    <property type="entry name" value="TAF6_C_sf"/>
</dbReference>
<dbReference type="GO" id="GO:0046982">
    <property type="term" value="F:protein heterodimerization activity"/>
    <property type="evidence" value="ECO:0007669"/>
    <property type="project" value="InterPro"/>
</dbReference>
<evidence type="ECO:0000259" key="8">
    <source>
        <dbReference type="SMART" id="SM00803"/>
    </source>
</evidence>
<dbReference type="InterPro" id="IPR004823">
    <property type="entry name" value="TAF_TATA-bd_Histone-like_dom"/>
</dbReference>
<evidence type="ECO:0000256" key="1">
    <source>
        <dbReference type="ARBA" id="ARBA00004123"/>
    </source>
</evidence>